<sequence length="316" mass="35574">MQSPRKPSEYAQRMNRVLDHIDRHLDSALDLESLAEIAHFSPFHFHRMFSAWMGETLGDYLRRRRLDMAAAHLANQPHIPVLTIALGVGFGSGEAFARAFRQRFGCTPTEWRVASPQRWAEELARQRRRDSNLDQDQRKPDQSSAGCHGHHGDSLNKEFTMDIKLVNFAPVRVAYLRRIGAYGPGVTAFWQQTVWPWIQAHGLENAARYGVGHDDPGITAPDKCRYDACVAVPDDFVATSPANIAVLPGGRYASAHFRGPAPLATQAWTELLRDWLPSSGMQPDGRPFFEYYPSDAYYDIATATIECQLCLPVRPL</sequence>
<dbReference type="InterPro" id="IPR020449">
    <property type="entry name" value="Tscrpt_reg_AraC-type_HTH"/>
</dbReference>
<dbReference type="SUPFAM" id="SSF55136">
    <property type="entry name" value="Probable bacterial effector-binding domain"/>
    <property type="match status" value="1"/>
</dbReference>
<dbReference type="InterPro" id="IPR050908">
    <property type="entry name" value="SmbC-like"/>
</dbReference>
<feature type="domain" description="HTH araC/xylS-type" evidence="5">
    <location>
        <begin position="15"/>
        <end position="114"/>
    </location>
</feature>
<dbReference type="Gene3D" id="1.10.10.60">
    <property type="entry name" value="Homeodomain-like"/>
    <property type="match status" value="2"/>
</dbReference>
<keyword evidence="3" id="KW-0804">Transcription</keyword>
<protein>
    <submittedName>
        <fullName evidence="6">GyrI-like domain-containing protein</fullName>
    </submittedName>
</protein>
<keyword evidence="2" id="KW-0238">DNA-binding</keyword>
<dbReference type="Pfam" id="PF12833">
    <property type="entry name" value="HTH_18"/>
    <property type="match status" value="1"/>
</dbReference>
<dbReference type="RefSeq" id="WP_378165360.1">
    <property type="nucleotide sequence ID" value="NZ_JBHSBU010000001.1"/>
</dbReference>
<gene>
    <name evidence="6" type="ORF">ACFOW7_14145</name>
</gene>
<dbReference type="PROSITE" id="PS01124">
    <property type="entry name" value="HTH_ARAC_FAMILY_2"/>
    <property type="match status" value="1"/>
</dbReference>
<dbReference type="InterPro" id="IPR010499">
    <property type="entry name" value="AraC_E-bd"/>
</dbReference>
<dbReference type="PRINTS" id="PR00032">
    <property type="entry name" value="HTHARAC"/>
</dbReference>
<dbReference type="InterPro" id="IPR011256">
    <property type="entry name" value="Reg_factor_effector_dom_sf"/>
</dbReference>
<evidence type="ECO:0000259" key="5">
    <source>
        <dbReference type="PROSITE" id="PS01124"/>
    </source>
</evidence>
<feature type="region of interest" description="Disordered" evidence="4">
    <location>
        <begin position="124"/>
        <end position="151"/>
    </location>
</feature>
<dbReference type="SMART" id="SM00342">
    <property type="entry name" value="HTH_ARAC"/>
    <property type="match status" value="1"/>
</dbReference>
<dbReference type="PANTHER" id="PTHR40055">
    <property type="entry name" value="TRANSCRIPTIONAL REGULATOR YGIV-RELATED"/>
    <property type="match status" value="1"/>
</dbReference>
<dbReference type="SUPFAM" id="SSF46689">
    <property type="entry name" value="Homeodomain-like"/>
    <property type="match status" value="2"/>
</dbReference>
<dbReference type="SMART" id="SM00871">
    <property type="entry name" value="AraC_E_bind"/>
    <property type="match status" value="1"/>
</dbReference>
<dbReference type="PROSITE" id="PS00041">
    <property type="entry name" value="HTH_ARAC_FAMILY_1"/>
    <property type="match status" value="1"/>
</dbReference>
<accession>A0ABV8MUG3</accession>
<dbReference type="EMBL" id="JBHSBU010000001">
    <property type="protein sequence ID" value="MFC4160480.1"/>
    <property type="molecule type" value="Genomic_DNA"/>
</dbReference>
<dbReference type="InterPro" id="IPR029442">
    <property type="entry name" value="GyrI-like"/>
</dbReference>
<dbReference type="Proteomes" id="UP001595791">
    <property type="component" value="Unassembled WGS sequence"/>
</dbReference>
<evidence type="ECO:0000313" key="7">
    <source>
        <dbReference type="Proteomes" id="UP001595791"/>
    </source>
</evidence>
<reference evidence="7" key="1">
    <citation type="journal article" date="2019" name="Int. J. Syst. Evol. Microbiol.">
        <title>The Global Catalogue of Microorganisms (GCM) 10K type strain sequencing project: providing services to taxonomists for standard genome sequencing and annotation.</title>
        <authorList>
            <consortium name="The Broad Institute Genomics Platform"/>
            <consortium name="The Broad Institute Genome Sequencing Center for Infectious Disease"/>
            <person name="Wu L."/>
            <person name="Ma J."/>
        </authorList>
    </citation>
    <scope>NUCLEOTIDE SEQUENCE [LARGE SCALE GENOMIC DNA]</scope>
    <source>
        <strain evidence="7">LMG 29894</strain>
    </source>
</reference>
<feature type="compositionally biased region" description="Basic and acidic residues" evidence="4">
    <location>
        <begin position="124"/>
        <end position="141"/>
    </location>
</feature>
<evidence type="ECO:0000256" key="1">
    <source>
        <dbReference type="ARBA" id="ARBA00023015"/>
    </source>
</evidence>
<evidence type="ECO:0000313" key="6">
    <source>
        <dbReference type="EMBL" id="MFC4160480.1"/>
    </source>
</evidence>
<evidence type="ECO:0000256" key="3">
    <source>
        <dbReference type="ARBA" id="ARBA00023163"/>
    </source>
</evidence>
<dbReference type="PANTHER" id="PTHR40055:SF1">
    <property type="entry name" value="TRANSCRIPTIONAL REGULATOR YGIV-RELATED"/>
    <property type="match status" value="1"/>
</dbReference>
<comment type="caution">
    <text evidence="6">The sequence shown here is derived from an EMBL/GenBank/DDBJ whole genome shotgun (WGS) entry which is preliminary data.</text>
</comment>
<dbReference type="Pfam" id="PF06445">
    <property type="entry name" value="GyrI-like"/>
    <property type="match status" value="1"/>
</dbReference>
<organism evidence="6 7">
    <name type="scientific">Chitinimonas lacunae</name>
    <dbReference type="NCBI Taxonomy" id="1963018"/>
    <lineage>
        <taxon>Bacteria</taxon>
        <taxon>Pseudomonadati</taxon>
        <taxon>Pseudomonadota</taxon>
        <taxon>Betaproteobacteria</taxon>
        <taxon>Neisseriales</taxon>
        <taxon>Chitinibacteraceae</taxon>
        <taxon>Chitinimonas</taxon>
    </lineage>
</organism>
<dbReference type="InterPro" id="IPR009057">
    <property type="entry name" value="Homeodomain-like_sf"/>
</dbReference>
<name>A0ABV8MUG3_9NEIS</name>
<dbReference type="Gene3D" id="3.20.80.10">
    <property type="entry name" value="Regulatory factor, effector binding domain"/>
    <property type="match status" value="1"/>
</dbReference>
<evidence type="ECO:0000256" key="4">
    <source>
        <dbReference type="SAM" id="MobiDB-lite"/>
    </source>
</evidence>
<evidence type="ECO:0000256" key="2">
    <source>
        <dbReference type="ARBA" id="ARBA00023125"/>
    </source>
</evidence>
<keyword evidence="1" id="KW-0805">Transcription regulation</keyword>
<proteinExistence type="predicted"/>
<keyword evidence="7" id="KW-1185">Reference proteome</keyword>
<dbReference type="InterPro" id="IPR018060">
    <property type="entry name" value="HTH_AraC"/>
</dbReference>
<dbReference type="InterPro" id="IPR018062">
    <property type="entry name" value="HTH_AraC-typ_CS"/>
</dbReference>